<sequence>MESNIAVLHDPDAASSCAPVLIQVLVPSDIVPATIRPSHVESRKWQDALLAVDSYSRDRGRFAERGKRR</sequence>
<dbReference type="AlphaFoldDB" id="A0A1C7M2T2"/>
<accession>A0A1C7M2T2</accession>
<keyword evidence="2" id="KW-1185">Reference proteome</keyword>
<proteinExistence type="predicted"/>
<reference evidence="1 2" key="1">
    <citation type="submission" date="2016-03" db="EMBL/GenBank/DDBJ databases">
        <title>Whole genome sequencing of Grifola frondosa 9006-11.</title>
        <authorList>
            <person name="Min B."/>
            <person name="Park H."/>
            <person name="Kim J.-G."/>
            <person name="Cho H."/>
            <person name="Oh Y.-L."/>
            <person name="Kong W.-S."/>
            <person name="Choi I.-G."/>
        </authorList>
    </citation>
    <scope>NUCLEOTIDE SEQUENCE [LARGE SCALE GENOMIC DNA]</scope>
    <source>
        <strain evidence="1 2">9006-11</strain>
    </source>
</reference>
<organism evidence="1 2">
    <name type="scientific">Grifola frondosa</name>
    <name type="common">Maitake</name>
    <name type="synonym">Polyporus frondosus</name>
    <dbReference type="NCBI Taxonomy" id="5627"/>
    <lineage>
        <taxon>Eukaryota</taxon>
        <taxon>Fungi</taxon>
        <taxon>Dikarya</taxon>
        <taxon>Basidiomycota</taxon>
        <taxon>Agaricomycotina</taxon>
        <taxon>Agaricomycetes</taxon>
        <taxon>Polyporales</taxon>
        <taxon>Grifolaceae</taxon>
        <taxon>Grifola</taxon>
    </lineage>
</organism>
<evidence type="ECO:0000313" key="2">
    <source>
        <dbReference type="Proteomes" id="UP000092993"/>
    </source>
</evidence>
<dbReference type="EMBL" id="LUGG01000013">
    <property type="protein sequence ID" value="OBZ70669.1"/>
    <property type="molecule type" value="Genomic_DNA"/>
</dbReference>
<gene>
    <name evidence="1" type="ORF">A0H81_09350</name>
</gene>
<evidence type="ECO:0000313" key="1">
    <source>
        <dbReference type="EMBL" id="OBZ70669.1"/>
    </source>
</evidence>
<dbReference type="Proteomes" id="UP000092993">
    <property type="component" value="Unassembled WGS sequence"/>
</dbReference>
<name>A0A1C7M2T2_GRIFR</name>
<comment type="caution">
    <text evidence="1">The sequence shown here is derived from an EMBL/GenBank/DDBJ whole genome shotgun (WGS) entry which is preliminary data.</text>
</comment>
<protein>
    <submittedName>
        <fullName evidence="1">Uncharacterized protein</fullName>
    </submittedName>
</protein>